<dbReference type="AlphaFoldDB" id="A0A179CL32"/>
<dbReference type="SUPFAM" id="SSF52151">
    <property type="entry name" value="FabD/lysophospholipase-like"/>
    <property type="match status" value="1"/>
</dbReference>
<dbReference type="PANTHER" id="PTHR42681">
    <property type="entry name" value="MALONYL-COA-ACYL CARRIER PROTEIN TRANSACYLASE, MITOCHONDRIAL"/>
    <property type="match status" value="1"/>
</dbReference>
<evidence type="ECO:0000313" key="7">
    <source>
        <dbReference type="Proteomes" id="UP000078520"/>
    </source>
</evidence>
<evidence type="ECO:0000256" key="2">
    <source>
        <dbReference type="ARBA" id="ARBA00022679"/>
    </source>
</evidence>
<dbReference type="GO" id="GO:0005829">
    <property type="term" value="C:cytosol"/>
    <property type="evidence" value="ECO:0007669"/>
    <property type="project" value="TreeGrafter"/>
</dbReference>
<evidence type="ECO:0000259" key="5">
    <source>
        <dbReference type="SMART" id="SM00827"/>
    </source>
</evidence>
<dbReference type="EMBL" id="LVKI01000048">
    <property type="protein sequence ID" value="OAQ06809.1"/>
    <property type="molecule type" value="Genomic_DNA"/>
</dbReference>
<sequence length="301" mass="33458">MGEFWMFPGQGYQHAGMLQNVPRNLIDKVYDLTGIELTDTDEVYQDSIQIQLGILTLQIDQVNRLKKAGINPQIVGGHSLGVFGAAYAAENLRCEDAIRMVYQRAKLMQNAYHDGYGMGVVVGLSRTQVEQLVAQVDSPTEPVFASNQNSAVQIALSGKLTAIQKVIELAKKNGAQTAKLIKVPVPSHSPLMKNVAQILSADLQKIQIVPSQIRYLTNYSGMVTQSVDDIRYDLGNNLVHPVYWEQMTDVALEFSPDLIVEFSPGHAFSKLIKTKSDIRTFAIDDYGIEDSLFLLEKWKRG</sequence>
<keyword evidence="2 6" id="KW-0808">Transferase</keyword>
<evidence type="ECO:0000256" key="3">
    <source>
        <dbReference type="ARBA" id="ARBA00023315"/>
    </source>
</evidence>
<dbReference type="OrthoDB" id="9805460at2"/>
<dbReference type="SUPFAM" id="SSF55048">
    <property type="entry name" value="Probable ACP-binding domain of malonyl-CoA ACP transacylase"/>
    <property type="match status" value="1"/>
</dbReference>
<proteinExistence type="predicted"/>
<accession>A0A179CL32</accession>
<gene>
    <name evidence="6" type="ORF">A3O14_00570</name>
</gene>
<dbReference type="InterPro" id="IPR050858">
    <property type="entry name" value="Mal-CoA-ACP_Trans/PKS_FabD"/>
</dbReference>
<dbReference type="GO" id="GO:0006633">
    <property type="term" value="P:fatty acid biosynthetic process"/>
    <property type="evidence" value="ECO:0007669"/>
    <property type="project" value="TreeGrafter"/>
</dbReference>
<evidence type="ECO:0000256" key="4">
    <source>
        <dbReference type="ARBA" id="ARBA00048462"/>
    </source>
</evidence>
<comment type="caution">
    <text evidence="6">The sequence shown here is derived from an EMBL/GenBank/DDBJ whole genome shotgun (WGS) entry which is preliminary data.</text>
</comment>
<dbReference type="InterPro" id="IPR014043">
    <property type="entry name" value="Acyl_transferase_dom"/>
</dbReference>
<reference evidence="7" key="1">
    <citation type="submission" date="2016-03" db="EMBL/GenBank/DDBJ databases">
        <authorList>
            <person name="Johnson T.J."/>
            <person name="Youmans B."/>
            <person name="Case K."/>
            <person name="Noll S."/>
        </authorList>
    </citation>
    <scope>NUCLEOTIDE SEQUENCE [LARGE SCALE GENOMIC DNA]</scope>
    <source>
        <strain evidence="7">UMNLAv8</strain>
    </source>
</reference>
<dbReference type="RefSeq" id="WP_064207948.1">
    <property type="nucleotide sequence ID" value="NZ_LVKC01000018.1"/>
</dbReference>
<protein>
    <recommendedName>
        <fullName evidence="1">[acyl-carrier-protein] S-malonyltransferase</fullName>
        <ecNumber evidence="1">2.3.1.39</ecNumber>
    </recommendedName>
</protein>
<dbReference type="SMART" id="SM00827">
    <property type="entry name" value="PKS_AT"/>
    <property type="match status" value="1"/>
</dbReference>
<dbReference type="Pfam" id="PF00698">
    <property type="entry name" value="Acyl_transf_1"/>
    <property type="match status" value="1"/>
</dbReference>
<feature type="domain" description="Malonyl-CoA:ACP transacylase (MAT)" evidence="5">
    <location>
        <begin position="6"/>
        <end position="275"/>
    </location>
</feature>
<name>A0A179CL32_9LACO</name>
<dbReference type="GO" id="GO:0004314">
    <property type="term" value="F:[acyl-carrier-protein] S-malonyltransferase activity"/>
    <property type="evidence" value="ECO:0007669"/>
    <property type="project" value="UniProtKB-EC"/>
</dbReference>
<comment type="catalytic activity">
    <reaction evidence="4">
        <text>holo-[ACP] + malonyl-CoA = malonyl-[ACP] + CoA</text>
        <dbReference type="Rhea" id="RHEA:41792"/>
        <dbReference type="Rhea" id="RHEA-COMP:9623"/>
        <dbReference type="Rhea" id="RHEA-COMP:9685"/>
        <dbReference type="ChEBI" id="CHEBI:57287"/>
        <dbReference type="ChEBI" id="CHEBI:57384"/>
        <dbReference type="ChEBI" id="CHEBI:64479"/>
        <dbReference type="ChEBI" id="CHEBI:78449"/>
        <dbReference type="EC" id="2.3.1.39"/>
    </reaction>
</comment>
<evidence type="ECO:0000313" key="6">
    <source>
        <dbReference type="EMBL" id="OAQ06809.1"/>
    </source>
</evidence>
<organism evidence="6 7">
    <name type="scientific">Ligilactobacillus aviarius</name>
    <dbReference type="NCBI Taxonomy" id="1606"/>
    <lineage>
        <taxon>Bacteria</taxon>
        <taxon>Bacillati</taxon>
        <taxon>Bacillota</taxon>
        <taxon>Bacilli</taxon>
        <taxon>Lactobacillales</taxon>
        <taxon>Lactobacillaceae</taxon>
        <taxon>Ligilactobacillus</taxon>
    </lineage>
</organism>
<dbReference type="InterPro" id="IPR001227">
    <property type="entry name" value="Ac_transferase_dom_sf"/>
</dbReference>
<dbReference type="Proteomes" id="UP000078520">
    <property type="component" value="Unassembled WGS sequence"/>
</dbReference>
<dbReference type="InterPro" id="IPR016036">
    <property type="entry name" value="Malonyl_transacylase_ACP-bd"/>
</dbReference>
<dbReference type="EC" id="2.3.1.39" evidence="1"/>
<dbReference type="Gene3D" id="3.40.366.10">
    <property type="entry name" value="Malonyl-Coenzyme A Acyl Carrier Protein, domain 2"/>
    <property type="match status" value="1"/>
</dbReference>
<dbReference type="Gene3D" id="3.30.70.250">
    <property type="entry name" value="Malonyl-CoA ACP transacylase, ACP-binding"/>
    <property type="match status" value="1"/>
</dbReference>
<keyword evidence="3" id="KW-0012">Acyltransferase</keyword>
<dbReference type="InterPro" id="IPR016035">
    <property type="entry name" value="Acyl_Trfase/lysoPLipase"/>
</dbReference>
<evidence type="ECO:0000256" key="1">
    <source>
        <dbReference type="ARBA" id="ARBA00013258"/>
    </source>
</evidence>
<dbReference type="PANTHER" id="PTHR42681:SF1">
    <property type="entry name" value="MALONYL-COA-ACYL CARRIER PROTEIN TRANSACYLASE, MITOCHONDRIAL"/>
    <property type="match status" value="1"/>
</dbReference>